<keyword evidence="1" id="KW-0175">Coiled coil</keyword>
<sequence>MHVLRSCCIVTTSFAFSLAIDCFSFVSDQIDLRILKAVASEYYEDVDAAVEFVLSEVLPTLSEPTEPHYNLHVFDDAEHSHSNSGMHGNDKVSGNQSFEDGVALVMEPLTKGKNVVRDDDTSATPGWAQLLDNGVRRSFPVEDLAPSNESKLPSTQEVEAYMNTQSESQFVECEPHLVAGHKAVPLQSEPISIGELEASASLSNLINHGEISNKESTNDFKLVDSAVLLEQNFEAETRPISPAFHANVQDILSLYPEMNINSTAQSSAEFESAVKLVCTGYDNQSSGVATQSSQSVQVDLLDELISDMTKSKETFGAALESTITKMKEVEIHEEKAKRTKEEAAMADQDILAKIEDLGQMIKSAQESNDKQAGEVNMEKYQLKCQAEELQCRLIDLSAQRENSLLLVEEISHTLDARLAAAKEEEAAAKREVVERQESAQRALKEQEATMQNILHELQRLQKQAEENAMLKNLLMDRGHLVEILQREISLIFEDVASLKERVDAPMPLAASNLATAVYVSENQPTLSEGAEHHSTSENPMPTNNNQPENNKTREISVEDHKASIDDDWELF</sequence>
<feature type="chain" id="PRO_5028458702" evidence="3">
    <location>
        <begin position="20"/>
        <end position="571"/>
    </location>
</feature>
<accession>A0A6V7PFI2</accession>
<evidence type="ECO:0000256" key="1">
    <source>
        <dbReference type="SAM" id="Coils"/>
    </source>
</evidence>
<gene>
    <name evidence="4" type="ORF">CB5_LOCUS12828</name>
</gene>
<proteinExistence type="predicted"/>
<dbReference type="PANTHER" id="PTHR48459">
    <property type="entry name" value="CUE DOMAIN-CONTAINING PROTEIN"/>
    <property type="match status" value="1"/>
</dbReference>
<keyword evidence="3" id="KW-0732">Signal</keyword>
<name>A0A6V7PFI2_ANACO</name>
<evidence type="ECO:0000256" key="2">
    <source>
        <dbReference type="SAM" id="MobiDB-lite"/>
    </source>
</evidence>
<protein>
    <submittedName>
        <fullName evidence="4">Uncharacterized protein</fullName>
    </submittedName>
</protein>
<dbReference type="EMBL" id="LR862130">
    <property type="protein sequence ID" value="CAD1829617.1"/>
    <property type="molecule type" value="Genomic_DNA"/>
</dbReference>
<reference evidence="4" key="1">
    <citation type="submission" date="2020-07" db="EMBL/GenBank/DDBJ databases">
        <authorList>
            <person name="Lin J."/>
        </authorList>
    </citation>
    <scope>NUCLEOTIDE SEQUENCE</scope>
</reference>
<evidence type="ECO:0000256" key="3">
    <source>
        <dbReference type="SAM" id="SignalP"/>
    </source>
</evidence>
<feature type="compositionally biased region" description="Basic and acidic residues" evidence="2">
    <location>
        <begin position="550"/>
        <end position="564"/>
    </location>
</feature>
<feature type="coiled-coil region" evidence="1">
    <location>
        <begin position="418"/>
        <end position="501"/>
    </location>
</feature>
<feature type="region of interest" description="Disordered" evidence="2">
    <location>
        <begin position="525"/>
        <end position="571"/>
    </location>
</feature>
<dbReference type="AlphaFoldDB" id="A0A6V7PFI2"/>
<dbReference type="PANTHER" id="PTHR48459:SF1">
    <property type="entry name" value="CUE DOMAIN-CONTAINING PROTEIN"/>
    <property type="match status" value="1"/>
</dbReference>
<evidence type="ECO:0000313" key="4">
    <source>
        <dbReference type="EMBL" id="CAD1829617.1"/>
    </source>
</evidence>
<feature type="compositionally biased region" description="Polar residues" evidence="2">
    <location>
        <begin position="536"/>
        <end position="549"/>
    </location>
</feature>
<organism evidence="4">
    <name type="scientific">Ananas comosus var. bracteatus</name>
    <name type="common">red pineapple</name>
    <dbReference type="NCBI Taxonomy" id="296719"/>
    <lineage>
        <taxon>Eukaryota</taxon>
        <taxon>Viridiplantae</taxon>
        <taxon>Streptophyta</taxon>
        <taxon>Embryophyta</taxon>
        <taxon>Tracheophyta</taxon>
        <taxon>Spermatophyta</taxon>
        <taxon>Magnoliopsida</taxon>
        <taxon>Liliopsida</taxon>
        <taxon>Poales</taxon>
        <taxon>Bromeliaceae</taxon>
        <taxon>Bromelioideae</taxon>
        <taxon>Ananas</taxon>
    </lineage>
</organism>
<feature type="signal peptide" evidence="3">
    <location>
        <begin position="1"/>
        <end position="19"/>
    </location>
</feature>